<evidence type="ECO:0000313" key="2">
    <source>
        <dbReference type="EMBL" id="MBW5891016.1"/>
    </source>
</evidence>
<reference evidence="2" key="2">
    <citation type="submission" date="2021-01" db="EMBL/GenBank/DDBJ databases">
        <authorList>
            <person name="Vargas Peralta D."/>
        </authorList>
    </citation>
    <scope>NUCLEOTIDE SEQUENCE</scope>
    <source>
        <strain evidence="2">A3</strain>
    </source>
</reference>
<feature type="region of interest" description="Disordered" evidence="1">
    <location>
        <begin position="1"/>
        <end position="39"/>
    </location>
</feature>
<proteinExistence type="predicted"/>
<reference evidence="2" key="1">
    <citation type="journal article" date="2021" name="bioRxiv">
        <title>Identification of Pectobacterium species isolated from the soft rot of tetecho (Neobuxbaumia tetetzo), a columnar cactus, and associated metagenomics.</title>
        <authorList>
            <person name="Vargas-Peralta D."/>
            <person name="Narvaez-Barragan D.A."/>
            <person name="de Sandozequi A."/>
            <person name="Romero-Gutierrez M.F."/>
            <person name="Segovia L."/>
            <person name="Martinez-Anaya C."/>
            <person name="Alcaraz L.D."/>
            <person name="de la Torre Almaraz R."/>
        </authorList>
    </citation>
    <scope>NUCLEOTIDE SEQUENCE</scope>
    <source>
        <strain evidence="2">A3</strain>
    </source>
</reference>
<dbReference type="Proteomes" id="UP000696310">
    <property type="component" value="Unassembled WGS sequence"/>
</dbReference>
<evidence type="ECO:0000313" key="3">
    <source>
        <dbReference type="Proteomes" id="UP000696310"/>
    </source>
</evidence>
<dbReference type="AlphaFoldDB" id="A0AAW4NVC7"/>
<comment type="caution">
    <text evidence="2">The sequence shown here is derived from an EMBL/GenBank/DDBJ whole genome shotgun (WGS) entry which is preliminary data.</text>
</comment>
<name>A0AAW4NVC7_9GAMM</name>
<accession>A0AAW4NVC7</accession>
<sequence length="125" mass="14236">MKDDKKHNQQSRSSGWGGKRAGAGAPVGNTNAVKHGERSRQAFFPLAGDDRRFTPLQLLRVRNLLLAERVGELMHRSLSLGTAEWREFMLLDGILWQHTRKMMVLERRKAKLNNGTLESRVKTSQ</sequence>
<gene>
    <name evidence="2" type="ORF">IM880_02230</name>
</gene>
<organism evidence="2 3">
    <name type="scientific">Pectobacterium polaris</name>
    <dbReference type="NCBI Taxonomy" id="2042057"/>
    <lineage>
        <taxon>Bacteria</taxon>
        <taxon>Pseudomonadati</taxon>
        <taxon>Pseudomonadota</taxon>
        <taxon>Gammaproteobacteria</taxon>
        <taxon>Enterobacterales</taxon>
        <taxon>Pectobacteriaceae</taxon>
        <taxon>Pectobacterium</taxon>
    </lineage>
</organism>
<protein>
    <submittedName>
        <fullName evidence="2">Uncharacterized protein</fullName>
    </submittedName>
</protein>
<evidence type="ECO:0000256" key="1">
    <source>
        <dbReference type="SAM" id="MobiDB-lite"/>
    </source>
</evidence>
<dbReference type="RefSeq" id="WP_219678332.1">
    <property type="nucleotide sequence ID" value="NZ_JAESHX010000010.1"/>
</dbReference>
<dbReference type="EMBL" id="JAESHX010000010">
    <property type="protein sequence ID" value="MBW5891016.1"/>
    <property type="molecule type" value="Genomic_DNA"/>
</dbReference>